<accession>A0ACB8BRS4</accession>
<dbReference type="EMBL" id="MU266369">
    <property type="protein sequence ID" value="KAH7927293.1"/>
    <property type="molecule type" value="Genomic_DNA"/>
</dbReference>
<comment type="caution">
    <text evidence="1">The sequence shown here is derived from an EMBL/GenBank/DDBJ whole genome shotgun (WGS) entry which is preliminary data.</text>
</comment>
<gene>
    <name evidence="1" type="ORF">BV22DRAFT_1127546</name>
</gene>
<sequence>MEAEIVEIVNDLKALQVIAFIRVATLVITLYDHVQNFAEEVELIWRGPVSGITVLYILNRYTSNALLIVGATVIPFDVLLFGLAARISAKDAVEVIRSGGVGRANSLMKVLARDSLIYFLINLILMIVTIVGWVSLPATYNEAIALPLIDSVLVIANSRLVLGLRARRARAGVQIGDHIPVGISGGIRVMDEGIPMHVLNIRRCDP</sequence>
<organism evidence="1 2">
    <name type="scientific">Leucogyrophana mollusca</name>
    <dbReference type="NCBI Taxonomy" id="85980"/>
    <lineage>
        <taxon>Eukaryota</taxon>
        <taxon>Fungi</taxon>
        <taxon>Dikarya</taxon>
        <taxon>Basidiomycota</taxon>
        <taxon>Agaricomycotina</taxon>
        <taxon>Agaricomycetes</taxon>
        <taxon>Agaricomycetidae</taxon>
        <taxon>Boletales</taxon>
        <taxon>Boletales incertae sedis</taxon>
        <taxon>Leucogyrophana</taxon>
    </lineage>
</organism>
<evidence type="ECO:0000313" key="2">
    <source>
        <dbReference type="Proteomes" id="UP000790709"/>
    </source>
</evidence>
<keyword evidence="2" id="KW-1185">Reference proteome</keyword>
<dbReference type="Proteomes" id="UP000790709">
    <property type="component" value="Unassembled WGS sequence"/>
</dbReference>
<name>A0ACB8BRS4_9AGAM</name>
<protein>
    <submittedName>
        <fullName evidence="1">Uncharacterized protein</fullName>
    </submittedName>
</protein>
<evidence type="ECO:0000313" key="1">
    <source>
        <dbReference type="EMBL" id="KAH7927293.1"/>
    </source>
</evidence>
<proteinExistence type="predicted"/>
<reference evidence="1" key="1">
    <citation type="journal article" date="2021" name="New Phytol.">
        <title>Evolutionary innovations through gain and loss of genes in the ectomycorrhizal Boletales.</title>
        <authorList>
            <person name="Wu G."/>
            <person name="Miyauchi S."/>
            <person name="Morin E."/>
            <person name="Kuo A."/>
            <person name="Drula E."/>
            <person name="Varga T."/>
            <person name="Kohler A."/>
            <person name="Feng B."/>
            <person name="Cao Y."/>
            <person name="Lipzen A."/>
            <person name="Daum C."/>
            <person name="Hundley H."/>
            <person name="Pangilinan J."/>
            <person name="Johnson J."/>
            <person name="Barry K."/>
            <person name="LaButti K."/>
            <person name="Ng V."/>
            <person name="Ahrendt S."/>
            <person name="Min B."/>
            <person name="Choi I.G."/>
            <person name="Park H."/>
            <person name="Plett J.M."/>
            <person name="Magnuson J."/>
            <person name="Spatafora J.W."/>
            <person name="Nagy L.G."/>
            <person name="Henrissat B."/>
            <person name="Grigoriev I.V."/>
            <person name="Yang Z.L."/>
            <person name="Xu J."/>
            <person name="Martin F.M."/>
        </authorList>
    </citation>
    <scope>NUCLEOTIDE SEQUENCE</scope>
    <source>
        <strain evidence="1">KUC20120723A-06</strain>
    </source>
</reference>